<reference evidence="2 3" key="1">
    <citation type="journal article" date="2018" name="Nat. Ecol. Evol.">
        <title>Pezizomycetes genomes reveal the molecular basis of ectomycorrhizal truffle lifestyle.</title>
        <authorList>
            <person name="Murat C."/>
            <person name="Payen T."/>
            <person name="Noel B."/>
            <person name="Kuo A."/>
            <person name="Morin E."/>
            <person name="Chen J."/>
            <person name="Kohler A."/>
            <person name="Krizsan K."/>
            <person name="Balestrini R."/>
            <person name="Da Silva C."/>
            <person name="Montanini B."/>
            <person name="Hainaut M."/>
            <person name="Levati E."/>
            <person name="Barry K.W."/>
            <person name="Belfiori B."/>
            <person name="Cichocki N."/>
            <person name="Clum A."/>
            <person name="Dockter R.B."/>
            <person name="Fauchery L."/>
            <person name="Guy J."/>
            <person name="Iotti M."/>
            <person name="Le Tacon F."/>
            <person name="Lindquist E.A."/>
            <person name="Lipzen A."/>
            <person name="Malagnac F."/>
            <person name="Mello A."/>
            <person name="Molinier V."/>
            <person name="Miyauchi S."/>
            <person name="Poulain J."/>
            <person name="Riccioni C."/>
            <person name="Rubini A."/>
            <person name="Sitrit Y."/>
            <person name="Splivallo R."/>
            <person name="Traeger S."/>
            <person name="Wang M."/>
            <person name="Zifcakova L."/>
            <person name="Wipf D."/>
            <person name="Zambonelli A."/>
            <person name="Paolocci F."/>
            <person name="Nowrousian M."/>
            <person name="Ottonello S."/>
            <person name="Baldrian P."/>
            <person name="Spatafora J.W."/>
            <person name="Henrissat B."/>
            <person name="Nagy L.G."/>
            <person name="Aury J.M."/>
            <person name="Wincker P."/>
            <person name="Grigoriev I.V."/>
            <person name="Bonfante P."/>
            <person name="Martin F.M."/>
        </authorList>
    </citation>
    <scope>NUCLEOTIDE SEQUENCE [LARGE SCALE GENOMIC DNA]</scope>
    <source>
        <strain evidence="2 3">RN42</strain>
    </source>
</reference>
<dbReference type="Proteomes" id="UP000275078">
    <property type="component" value="Unassembled WGS sequence"/>
</dbReference>
<accession>A0A3N4IHC1</accession>
<evidence type="ECO:0000256" key="1">
    <source>
        <dbReference type="SAM" id="MobiDB-lite"/>
    </source>
</evidence>
<feature type="compositionally biased region" description="Polar residues" evidence="1">
    <location>
        <begin position="29"/>
        <end position="49"/>
    </location>
</feature>
<name>A0A3N4IHC1_ASCIM</name>
<evidence type="ECO:0000313" key="2">
    <source>
        <dbReference type="EMBL" id="RPA84078.1"/>
    </source>
</evidence>
<dbReference type="EMBL" id="ML119661">
    <property type="protein sequence ID" value="RPA84078.1"/>
    <property type="molecule type" value="Genomic_DNA"/>
</dbReference>
<feature type="region of interest" description="Disordered" evidence="1">
    <location>
        <begin position="1"/>
        <end position="137"/>
    </location>
</feature>
<feature type="compositionally biased region" description="Basic and acidic residues" evidence="1">
    <location>
        <begin position="253"/>
        <end position="269"/>
    </location>
</feature>
<protein>
    <submittedName>
        <fullName evidence="2">Uncharacterized protein</fullName>
    </submittedName>
</protein>
<keyword evidence="3" id="KW-1185">Reference proteome</keyword>
<evidence type="ECO:0000313" key="3">
    <source>
        <dbReference type="Proteomes" id="UP000275078"/>
    </source>
</evidence>
<feature type="compositionally biased region" description="Pro residues" evidence="1">
    <location>
        <begin position="100"/>
        <end position="111"/>
    </location>
</feature>
<feature type="compositionally biased region" description="Polar residues" evidence="1">
    <location>
        <begin position="74"/>
        <end position="97"/>
    </location>
</feature>
<feature type="compositionally biased region" description="Basic and acidic residues" evidence="1">
    <location>
        <begin position="350"/>
        <end position="359"/>
    </location>
</feature>
<feature type="compositionally biased region" description="Low complexity" evidence="1">
    <location>
        <begin position="270"/>
        <end position="291"/>
    </location>
</feature>
<feature type="compositionally biased region" description="Polar residues" evidence="1">
    <location>
        <begin position="1"/>
        <end position="15"/>
    </location>
</feature>
<dbReference type="AlphaFoldDB" id="A0A3N4IHC1"/>
<organism evidence="2 3">
    <name type="scientific">Ascobolus immersus RN42</name>
    <dbReference type="NCBI Taxonomy" id="1160509"/>
    <lineage>
        <taxon>Eukaryota</taxon>
        <taxon>Fungi</taxon>
        <taxon>Dikarya</taxon>
        <taxon>Ascomycota</taxon>
        <taxon>Pezizomycotina</taxon>
        <taxon>Pezizomycetes</taxon>
        <taxon>Pezizales</taxon>
        <taxon>Ascobolaceae</taxon>
        <taxon>Ascobolus</taxon>
    </lineage>
</organism>
<proteinExistence type="predicted"/>
<sequence length="946" mass="105502">MGWSSTVSRQNTASLKPNPPQTPNPSSTHALTQQDTPISSQSPALSNATPGFDGGLEIRQHLQHTKSHLPTPPSNNVTGRQPSTYISSAQPVHQTHAPSTPSPPNSPPPPSVRKRKHVEVPYTPSKTYDATKRRQSYETGAKARLIVTKTHILNHLKTTLPRLPSVDDFTIKDVHITPARCAPRGYAWEFANKYSFPEYMLKGQLQYKSLGNYTIEEHDALERALRDGSLRAVMSDEVVAKLEEMDDELMVTGEKEVDPVSVKTEERNTAEATAEATAVLDDSDSDLSSVPDDLDDSGAEEYKASSSPPPARKRLRRSGNVTIKEDSSSPSPPPQRRRQRRTKSQLANRTEAEKYQEGPRARSIALKTLLLKHINATLPSLTNIRTIEDIYLSPHIRAHVGYDWELTKEYKFPKPPHNRGRVKALNNYTQSEQAALERALKKGWLKAVLKKDYIAKVKEEIGASFMSDMDDSGLEGINIKKEPRRQRSRIQAAILPDVTDPDANLDVKDIGLMSCYERTEASKKLLLRHIQTTIPDLADMTLKNVSLVPAKSNRFRYTWKLSNGYSFPKRPAGYQGIKALNNFSRKDHEELKNALENGDLKAVLKRPTVVLDDAIEELPNRETAGTVIDLEEPAKPVQAATTTAASSTVTNVKTTVTVPDKVVIDLLKENANPAHQPASIVHDSDNRPKPPVMVAPTANMGFIAVPRAPLATPQPIQVPVTASPYSLSSTKALLFNHLRTVLPETLRSSVQDFEDIHLDPPQSARYDWLFANRYEFPKYNWRDANSTPKIKAWDDWTLMDHMNLVEALDKGWIRAVERKAHYPEVRSVPSPIIHHTHTLPPPPPYSAPTLPDPRIAELEAQVTQMRHELDYSKQREKVLRSLLFHSYDNKAVSTKEGTVLYREVGLGDAVMPLVVEARLEGGLDRVAFEVSSGGNRMGGGVVLERR</sequence>
<gene>
    <name evidence="2" type="ORF">BJ508DRAFT_413087</name>
</gene>
<feature type="region of interest" description="Disordered" evidence="1">
    <location>
        <begin position="252"/>
        <end position="359"/>
    </location>
</feature>